<dbReference type="EMBL" id="CH408158">
    <property type="protein sequence ID" value="EDK39425.2"/>
    <property type="molecule type" value="Genomic_DNA"/>
</dbReference>
<dbReference type="GO" id="GO:0110032">
    <property type="term" value="P:positive regulation of G2/MI transition of meiotic cell cycle"/>
    <property type="evidence" value="ECO:0007669"/>
    <property type="project" value="TreeGrafter"/>
</dbReference>
<dbReference type="EC" id="3.1.3.48" evidence="2 10"/>
<dbReference type="Pfam" id="PF00581">
    <property type="entry name" value="Rhodanese"/>
    <property type="match status" value="1"/>
</dbReference>
<feature type="region of interest" description="Disordered" evidence="11">
    <location>
        <begin position="94"/>
        <end position="116"/>
    </location>
</feature>
<dbReference type="PROSITE" id="PS50206">
    <property type="entry name" value="RHODANESE_3"/>
    <property type="match status" value="1"/>
</dbReference>
<keyword evidence="14" id="KW-1185">Reference proteome</keyword>
<dbReference type="GO" id="GO:0051301">
    <property type="term" value="P:cell division"/>
    <property type="evidence" value="ECO:0007669"/>
    <property type="project" value="UniProtKB-UniRule"/>
</dbReference>
<comment type="catalytic activity">
    <reaction evidence="8 10">
        <text>O-phospho-L-tyrosyl-[protein] + H2O = L-tyrosyl-[protein] + phosphate</text>
        <dbReference type="Rhea" id="RHEA:10684"/>
        <dbReference type="Rhea" id="RHEA-COMP:10136"/>
        <dbReference type="Rhea" id="RHEA-COMP:20101"/>
        <dbReference type="ChEBI" id="CHEBI:15377"/>
        <dbReference type="ChEBI" id="CHEBI:43474"/>
        <dbReference type="ChEBI" id="CHEBI:46858"/>
        <dbReference type="ChEBI" id="CHEBI:61978"/>
        <dbReference type="EC" id="3.1.3.48"/>
    </reaction>
</comment>
<dbReference type="GO" id="GO:0005737">
    <property type="term" value="C:cytoplasm"/>
    <property type="evidence" value="ECO:0007669"/>
    <property type="project" value="TreeGrafter"/>
</dbReference>
<keyword evidence="4 10" id="KW-0498">Mitosis</keyword>
<feature type="compositionally biased region" description="Low complexity" evidence="11">
    <location>
        <begin position="481"/>
        <end position="496"/>
    </location>
</feature>
<name>A5DJS2_PICGU</name>
<proteinExistence type="inferred from homology"/>
<accession>A5DJS2</accession>
<dbReference type="InterPro" id="IPR000751">
    <property type="entry name" value="MPI_Phosphatase"/>
</dbReference>
<dbReference type="CDD" id="cd01530">
    <property type="entry name" value="Cdc25"/>
    <property type="match status" value="1"/>
</dbReference>
<dbReference type="PRINTS" id="PR00716">
    <property type="entry name" value="MPIPHPHTASE"/>
</dbReference>
<evidence type="ECO:0000256" key="5">
    <source>
        <dbReference type="ARBA" id="ARBA00022801"/>
    </source>
</evidence>
<dbReference type="FunFam" id="3.40.250.10:FF:000021">
    <property type="entry name" value="M-phase inducer phosphatase cdc-25.2"/>
    <property type="match status" value="1"/>
</dbReference>
<dbReference type="RefSeq" id="XP_001484142.2">
    <property type="nucleotide sequence ID" value="XM_001484092.1"/>
</dbReference>
<evidence type="ECO:0000256" key="3">
    <source>
        <dbReference type="ARBA" id="ARBA00022618"/>
    </source>
</evidence>
<keyword evidence="7 10" id="KW-0131">Cell cycle</keyword>
<evidence type="ECO:0000256" key="1">
    <source>
        <dbReference type="ARBA" id="ARBA00011065"/>
    </source>
</evidence>
<feature type="region of interest" description="Disordered" evidence="11">
    <location>
        <begin position="1"/>
        <end position="46"/>
    </location>
</feature>
<dbReference type="OrthoDB" id="26523at2759"/>
<dbReference type="GO" id="GO:0005634">
    <property type="term" value="C:nucleus"/>
    <property type="evidence" value="ECO:0007669"/>
    <property type="project" value="TreeGrafter"/>
</dbReference>
<evidence type="ECO:0000256" key="4">
    <source>
        <dbReference type="ARBA" id="ARBA00022776"/>
    </source>
</evidence>
<dbReference type="PANTHER" id="PTHR10828:SF17">
    <property type="entry name" value="PROTEIN-TYROSINE-PHOSPHATASE"/>
    <property type="match status" value="1"/>
</dbReference>
<dbReference type="GeneID" id="5125982"/>
<dbReference type="Proteomes" id="UP000001997">
    <property type="component" value="Unassembled WGS sequence"/>
</dbReference>
<dbReference type="InParanoid" id="A5DJS2"/>
<feature type="compositionally biased region" description="Polar residues" evidence="11">
    <location>
        <begin position="17"/>
        <end position="32"/>
    </location>
</feature>
<feature type="domain" description="Rhodanese" evidence="12">
    <location>
        <begin position="188"/>
        <end position="295"/>
    </location>
</feature>
<protein>
    <recommendedName>
        <fullName evidence="9 10">M-phase inducer phosphatase</fullName>
        <ecNumber evidence="2 10">3.1.3.48</ecNumber>
    </recommendedName>
</protein>
<evidence type="ECO:0000313" key="14">
    <source>
        <dbReference type="Proteomes" id="UP000001997"/>
    </source>
</evidence>
<dbReference type="InterPro" id="IPR001763">
    <property type="entry name" value="Rhodanese-like_dom"/>
</dbReference>
<evidence type="ECO:0000256" key="11">
    <source>
        <dbReference type="SAM" id="MobiDB-lite"/>
    </source>
</evidence>
<dbReference type="OMA" id="RRIHSMC"/>
<sequence>MDLKRPSNKRDRPLSSCFESPATQKWSEQSFIPRSPSKGNPEIAEVDEVEDEELFASPVRRRKPFKNITNLVNSFETSVRSKLMSATMPFLTRSSTSVEQHSSAVKSPVQQPRKPARPPIAVLQAPPANIRRIHSMCQTSREKETCSMESNSHLQKTNISYFKVDNDLFPRIEADELKKVLAGDYENTFDEVVIVDCRFEYEFNGGHIDGAVNLMTQEDLENYFMTEKRLGSKAKRLCVFHCEFSVFRGPTMAGHLRKLDRIANSDSYPHLSYPDIVILEGGYEKFFSKHISHCIPQAYVEMKDINYQHTCEEEMNKVRKSTKLPRAKSFHQFGAKASSPKHSRSKSYTTVTSHAENLKVLKRHRSSSIMNKPTRSGSLDLKLSRASTFSHAASVFNSSPTTSPVLTVFNNIVDEDLQPPTASFKVSSQRQSTGSNYSLSCSSINSSNSSISSEHVSAFSSTDSLSDTFTSPLLEASSFFETSSSSPFNKSSGSKHSVLRSTTKKPSCPLPTIPNVPVTSPELPFGTLINHNPSNLPSTSFTFPAQKAPKQVKPQSLNRISVTKNPQPAVTSSPLISSPLSTFTPMSTHHNLTSPTHIIDPINESPVDFSVPVTNYKGSYLRRLSTDGGLHKFVTLDIDEVDEEHDGNDTTVTDIIDEKSYNE</sequence>
<dbReference type="STRING" id="294746.A5DJS2"/>
<evidence type="ECO:0000256" key="8">
    <source>
        <dbReference type="ARBA" id="ARBA00051722"/>
    </source>
</evidence>
<dbReference type="GO" id="GO:0004725">
    <property type="term" value="F:protein tyrosine phosphatase activity"/>
    <property type="evidence" value="ECO:0007669"/>
    <property type="project" value="UniProtKB-UniRule"/>
</dbReference>
<dbReference type="AlphaFoldDB" id="A5DJS2"/>
<dbReference type="GO" id="GO:0000086">
    <property type="term" value="P:G2/M transition of mitotic cell cycle"/>
    <property type="evidence" value="ECO:0007669"/>
    <property type="project" value="TreeGrafter"/>
</dbReference>
<dbReference type="HOGENOM" id="CLU_413936_0_0_1"/>
<dbReference type="PANTHER" id="PTHR10828">
    <property type="entry name" value="M-PHASE INDUCER PHOSPHATASE DUAL SPECIFICITY PHOSPHATASE CDC25"/>
    <property type="match status" value="1"/>
</dbReference>
<dbReference type="eggNOG" id="KOG3772">
    <property type="taxonomic scope" value="Eukaryota"/>
</dbReference>
<evidence type="ECO:0000256" key="10">
    <source>
        <dbReference type="RuleBase" id="RU368028"/>
    </source>
</evidence>
<keyword evidence="3 10" id="KW-0132">Cell division</keyword>
<organism evidence="13 14">
    <name type="scientific">Meyerozyma guilliermondii (strain ATCC 6260 / CBS 566 / DSM 6381 / JCM 1539 / NBRC 10279 / NRRL Y-324)</name>
    <name type="common">Yeast</name>
    <name type="synonym">Candida guilliermondii</name>
    <dbReference type="NCBI Taxonomy" id="294746"/>
    <lineage>
        <taxon>Eukaryota</taxon>
        <taxon>Fungi</taxon>
        <taxon>Dikarya</taxon>
        <taxon>Ascomycota</taxon>
        <taxon>Saccharomycotina</taxon>
        <taxon>Pichiomycetes</taxon>
        <taxon>Debaryomycetaceae</taxon>
        <taxon>Meyerozyma</taxon>
    </lineage>
</organism>
<dbReference type="SMART" id="SM00450">
    <property type="entry name" value="RHOD"/>
    <property type="match status" value="1"/>
</dbReference>
<evidence type="ECO:0000259" key="12">
    <source>
        <dbReference type="PROSITE" id="PS50206"/>
    </source>
</evidence>
<evidence type="ECO:0000313" key="13">
    <source>
        <dbReference type="EMBL" id="EDK39425.2"/>
    </source>
</evidence>
<dbReference type="KEGG" id="pgu:PGUG_03523"/>
<evidence type="ECO:0000256" key="6">
    <source>
        <dbReference type="ARBA" id="ARBA00022912"/>
    </source>
</evidence>
<dbReference type="SUPFAM" id="SSF52821">
    <property type="entry name" value="Rhodanese/Cell cycle control phosphatase"/>
    <property type="match status" value="1"/>
</dbReference>
<gene>
    <name evidence="13" type="ORF">PGUG_03523</name>
</gene>
<dbReference type="VEuPathDB" id="FungiDB:PGUG_03523"/>
<feature type="compositionally biased region" description="Polar residues" evidence="11">
    <location>
        <begin position="94"/>
        <end position="110"/>
    </location>
</feature>
<keyword evidence="5 10" id="KW-0378">Hydrolase</keyword>
<evidence type="ECO:0000256" key="7">
    <source>
        <dbReference type="ARBA" id="ARBA00023306"/>
    </source>
</evidence>
<feature type="compositionally biased region" description="Basic and acidic residues" evidence="11">
    <location>
        <begin position="1"/>
        <end position="13"/>
    </location>
</feature>
<feature type="region of interest" description="Disordered" evidence="11">
    <location>
        <begin position="481"/>
        <end position="515"/>
    </location>
</feature>
<comment type="function">
    <text evidence="10">Tyrosine protein phosphatase which functions as a dosage-dependent inducer of mitotic progression.</text>
</comment>
<reference evidence="13 14" key="1">
    <citation type="journal article" date="2009" name="Nature">
        <title>Evolution of pathogenicity and sexual reproduction in eight Candida genomes.</title>
        <authorList>
            <person name="Butler G."/>
            <person name="Rasmussen M.D."/>
            <person name="Lin M.F."/>
            <person name="Santos M.A."/>
            <person name="Sakthikumar S."/>
            <person name="Munro C.A."/>
            <person name="Rheinbay E."/>
            <person name="Grabherr M."/>
            <person name="Forche A."/>
            <person name="Reedy J.L."/>
            <person name="Agrafioti I."/>
            <person name="Arnaud M.B."/>
            <person name="Bates S."/>
            <person name="Brown A.J."/>
            <person name="Brunke S."/>
            <person name="Costanzo M.C."/>
            <person name="Fitzpatrick D.A."/>
            <person name="de Groot P.W."/>
            <person name="Harris D."/>
            <person name="Hoyer L.L."/>
            <person name="Hube B."/>
            <person name="Klis F.M."/>
            <person name="Kodira C."/>
            <person name="Lennard N."/>
            <person name="Logue M.E."/>
            <person name="Martin R."/>
            <person name="Neiman A.M."/>
            <person name="Nikolaou E."/>
            <person name="Quail M.A."/>
            <person name="Quinn J."/>
            <person name="Santos M.C."/>
            <person name="Schmitzberger F.F."/>
            <person name="Sherlock G."/>
            <person name="Shah P."/>
            <person name="Silverstein K.A."/>
            <person name="Skrzypek M.S."/>
            <person name="Soll D."/>
            <person name="Staggs R."/>
            <person name="Stansfield I."/>
            <person name="Stumpf M.P."/>
            <person name="Sudbery P.E."/>
            <person name="Srikantha T."/>
            <person name="Zeng Q."/>
            <person name="Berman J."/>
            <person name="Berriman M."/>
            <person name="Heitman J."/>
            <person name="Gow N.A."/>
            <person name="Lorenz M.C."/>
            <person name="Birren B.W."/>
            <person name="Kellis M."/>
            <person name="Cuomo C.A."/>
        </authorList>
    </citation>
    <scope>NUCLEOTIDE SEQUENCE [LARGE SCALE GENOMIC DNA]</scope>
    <source>
        <strain evidence="14">ATCC 6260 / CBS 566 / DSM 6381 / JCM 1539 / NBRC 10279 / NRRL Y-324</strain>
    </source>
</reference>
<dbReference type="GO" id="GO:0010971">
    <property type="term" value="P:positive regulation of G2/M transition of mitotic cell cycle"/>
    <property type="evidence" value="ECO:0007669"/>
    <property type="project" value="TreeGrafter"/>
</dbReference>
<keyword evidence="6 10" id="KW-0904">Protein phosphatase</keyword>
<evidence type="ECO:0000256" key="9">
    <source>
        <dbReference type="ARBA" id="ARBA00067190"/>
    </source>
</evidence>
<evidence type="ECO:0000256" key="2">
    <source>
        <dbReference type="ARBA" id="ARBA00013064"/>
    </source>
</evidence>
<dbReference type="InterPro" id="IPR036873">
    <property type="entry name" value="Rhodanese-like_dom_sf"/>
</dbReference>
<comment type="similarity">
    <text evidence="1 10">Belongs to the MPI phosphatase family.</text>
</comment>
<dbReference type="Gene3D" id="3.40.250.10">
    <property type="entry name" value="Rhodanese-like domain"/>
    <property type="match status" value="1"/>
</dbReference>